<dbReference type="RefSeq" id="XP_020427932.1">
    <property type="nucleotide sequence ID" value="XM_020581616.1"/>
</dbReference>
<dbReference type="PANTHER" id="PTHR12246">
    <property type="entry name" value="PALMITOYLTRANSFERASE ZDHHC16"/>
    <property type="match status" value="1"/>
</dbReference>
<dbReference type="AlphaFoldDB" id="D3BS61"/>
<reference evidence="2 3" key="1">
    <citation type="journal article" date="2011" name="Genome Res.">
        <title>Phylogeny-wide analysis of social amoeba genomes highlights ancient origins for complex intercellular communication.</title>
        <authorList>
            <person name="Heidel A.J."/>
            <person name="Lawal H.M."/>
            <person name="Felder M."/>
            <person name="Schilde C."/>
            <person name="Helps N.R."/>
            <person name="Tunggal B."/>
            <person name="Rivero F."/>
            <person name="John U."/>
            <person name="Schleicher M."/>
            <person name="Eichinger L."/>
            <person name="Platzer M."/>
            <person name="Noegel A.A."/>
            <person name="Schaap P."/>
            <person name="Gloeckner G."/>
        </authorList>
    </citation>
    <scope>NUCLEOTIDE SEQUENCE [LARGE SCALE GENOMIC DNA]</scope>
    <source>
        <strain evidence="3">ATCC 26659 / Pp 5 / PN500</strain>
    </source>
</reference>
<keyword evidence="1" id="KW-0472">Membrane</keyword>
<dbReference type="Proteomes" id="UP000001396">
    <property type="component" value="Unassembled WGS sequence"/>
</dbReference>
<dbReference type="STRING" id="670386.D3BS61"/>
<dbReference type="GeneID" id="31366322"/>
<evidence type="ECO:0000313" key="3">
    <source>
        <dbReference type="Proteomes" id="UP000001396"/>
    </source>
</evidence>
<accession>D3BS61</accession>
<name>D3BS61_HETP5</name>
<dbReference type="InParanoid" id="D3BS61"/>
<protein>
    <submittedName>
        <fullName evidence="2">DHHC zinc finger domain-containing protein</fullName>
    </submittedName>
</protein>
<evidence type="ECO:0000313" key="2">
    <source>
        <dbReference type="EMBL" id="EFA75798.1"/>
    </source>
</evidence>
<evidence type="ECO:0000256" key="1">
    <source>
        <dbReference type="SAM" id="Phobius"/>
    </source>
</evidence>
<proteinExistence type="predicted"/>
<dbReference type="EMBL" id="ADBJ01000051">
    <property type="protein sequence ID" value="EFA75798.1"/>
    <property type="molecule type" value="Genomic_DNA"/>
</dbReference>
<keyword evidence="1" id="KW-1133">Transmembrane helix</keyword>
<organism evidence="2 3">
    <name type="scientific">Heterostelium pallidum (strain ATCC 26659 / Pp 5 / PN500)</name>
    <name type="common">Cellular slime mold</name>
    <name type="synonym">Polysphondylium pallidum</name>
    <dbReference type="NCBI Taxonomy" id="670386"/>
    <lineage>
        <taxon>Eukaryota</taxon>
        <taxon>Amoebozoa</taxon>
        <taxon>Evosea</taxon>
        <taxon>Eumycetozoa</taxon>
        <taxon>Dictyostelia</taxon>
        <taxon>Acytosteliales</taxon>
        <taxon>Acytosteliaceae</taxon>
        <taxon>Heterostelium</taxon>
    </lineage>
</organism>
<dbReference type="InterPro" id="IPR039859">
    <property type="entry name" value="PFA4/ZDH16/20/ERF2-like"/>
</dbReference>
<sequence length="193" mass="22068">MSKDAPFGERCINCLEDSMQVILRGIGPLFVGFAVALITFIAYIHFVVFLPDLMSIEGNGLAASIHYLISFILLFNLTFNYFMVIRTPPGETPRESDYTDQQLEAFNQIKVIKKSESFTKFCVTCRLPKMDRAHHCQISKARGELYKNPYDNGCANNFNDFFNFGMNRSWWMFAVPTFQTPSSLKKNDPSDIV</sequence>
<dbReference type="GO" id="GO:0016409">
    <property type="term" value="F:palmitoyltransferase activity"/>
    <property type="evidence" value="ECO:0007669"/>
    <property type="project" value="InterPro"/>
</dbReference>
<feature type="transmembrane region" description="Helical" evidence="1">
    <location>
        <begin position="64"/>
        <end position="84"/>
    </location>
</feature>
<gene>
    <name evidence="2" type="ORF">PPL_10853</name>
</gene>
<keyword evidence="1" id="KW-0812">Transmembrane</keyword>
<keyword evidence="3" id="KW-1185">Reference proteome</keyword>
<comment type="caution">
    <text evidence="2">The sequence shown here is derived from an EMBL/GenBank/DDBJ whole genome shotgun (WGS) entry which is preliminary data.</text>
</comment>
<feature type="transmembrane region" description="Helical" evidence="1">
    <location>
        <begin position="21"/>
        <end position="44"/>
    </location>
</feature>
<dbReference type="OMA" id="MANCKYI"/>